<feature type="repeat" description="HEAT" evidence="2">
    <location>
        <begin position="325"/>
        <end position="363"/>
    </location>
</feature>
<dbReference type="GO" id="GO:0000159">
    <property type="term" value="C:protein phosphatase type 2A complex"/>
    <property type="evidence" value="ECO:0007669"/>
    <property type="project" value="TreeGrafter"/>
</dbReference>
<dbReference type="AlphaFoldDB" id="A0A7S3LZ76"/>
<dbReference type="InterPro" id="IPR016024">
    <property type="entry name" value="ARM-type_fold"/>
</dbReference>
<dbReference type="InterPro" id="IPR051023">
    <property type="entry name" value="PP2A_Regulatory_Subunit_A"/>
</dbReference>
<accession>A0A7S3LZ76</accession>
<reference evidence="3" key="1">
    <citation type="submission" date="2021-01" db="EMBL/GenBank/DDBJ databases">
        <authorList>
            <person name="Corre E."/>
            <person name="Pelletier E."/>
            <person name="Niang G."/>
            <person name="Scheremetjew M."/>
            <person name="Finn R."/>
            <person name="Kale V."/>
            <person name="Holt S."/>
            <person name="Cochrane G."/>
            <person name="Meng A."/>
            <person name="Brown T."/>
            <person name="Cohen L."/>
        </authorList>
    </citation>
    <scope>NUCLEOTIDE SEQUENCE</scope>
    <source>
        <strain evidence="3">CCAP 955/1</strain>
    </source>
</reference>
<evidence type="ECO:0000256" key="1">
    <source>
        <dbReference type="ARBA" id="ARBA00022737"/>
    </source>
</evidence>
<protein>
    <submittedName>
        <fullName evidence="3">Uncharacterized protein</fullName>
    </submittedName>
</protein>
<organism evidence="3">
    <name type="scientific">Spumella elongata</name>
    <dbReference type="NCBI Taxonomy" id="89044"/>
    <lineage>
        <taxon>Eukaryota</taxon>
        <taxon>Sar</taxon>
        <taxon>Stramenopiles</taxon>
        <taxon>Ochrophyta</taxon>
        <taxon>Chrysophyceae</taxon>
        <taxon>Chromulinales</taxon>
        <taxon>Chromulinaceae</taxon>
        <taxon>Spumella</taxon>
    </lineage>
</organism>
<dbReference type="EMBL" id="HBIC01004406">
    <property type="protein sequence ID" value="CAE0273583.1"/>
    <property type="molecule type" value="Transcribed_RNA"/>
</dbReference>
<proteinExistence type="predicted"/>
<dbReference type="Gene3D" id="1.25.10.10">
    <property type="entry name" value="Leucine-rich Repeat Variant"/>
    <property type="match status" value="1"/>
</dbReference>
<evidence type="ECO:0000256" key="2">
    <source>
        <dbReference type="PROSITE-ProRule" id="PRU00103"/>
    </source>
</evidence>
<dbReference type="GO" id="GO:0019888">
    <property type="term" value="F:protein phosphatase regulator activity"/>
    <property type="evidence" value="ECO:0007669"/>
    <property type="project" value="TreeGrafter"/>
</dbReference>
<name>A0A7S3LZ76_9STRA</name>
<dbReference type="InterPro" id="IPR021133">
    <property type="entry name" value="HEAT_type_2"/>
</dbReference>
<gene>
    <name evidence="3" type="ORF">SELO1098_LOCUS2409</name>
</gene>
<dbReference type="SUPFAM" id="SSF48371">
    <property type="entry name" value="ARM repeat"/>
    <property type="match status" value="1"/>
</dbReference>
<keyword evidence="1" id="KW-0677">Repeat</keyword>
<dbReference type="PANTHER" id="PTHR10648:SF4">
    <property type="entry name" value="PROTEIN PHOSPHATASE 2 (FORMERLY 2A), REGULATORY SUBUNIT A, BETA ISOFORM-RELATED"/>
    <property type="match status" value="1"/>
</dbReference>
<feature type="repeat" description="HEAT" evidence="2">
    <location>
        <begin position="247"/>
        <end position="285"/>
    </location>
</feature>
<dbReference type="GO" id="GO:0005634">
    <property type="term" value="C:nucleus"/>
    <property type="evidence" value="ECO:0007669"/>
    <property type="project" value="TreeGrafter"/>
</dbReference>
<dbReference type="GO" id="GO:0005829">
    <property type="term" value="C:cytosol"/>
    <property type="evidence" value="ECO:0007669"/>
    <property type="project" value="TreeGrafter"/>
</dbReference>
<dbReference type="InterPro" id="IPR011989">
    <property type="entry name" value="ARM-like"/>
</dbReference>
<dbReference type="PROSITE" id="PS50077">
    <property type="entry name" value="HEAT_REPEAT"/>
    <property type="match status" value="2"/>
</dbReference>
<evidence type="ECO:0000313" key="3">
    <source>
        <dbReference type="EMBL" id="CAE0273583.1"/>
    </source>
</evidence>
<sequence length="582" mass="64638">MGDASPFDFFRQETSNIDVEIRTEAMKKVAIVAALSGPDKSRTEILAYLQTKLEDMDQVLLVLSEKLGNFLPLIGGPDHSQALIPIFEILCETEEITVRDMVVASINKILKQLGPAHKAPVQAFFEMFKRLSNEEAGELFYARVSCCHIVSELYRLLNDSDRAQVREIYSRLCKDELTIVRRAAALQFMKLAVLMSADVLVGDYLALMHVLVSDESQTIQVVAIEQLCTFAVLLKENNHTSALSTELVPLVKSFADSPSWKVRQALSKKFGSFAKAFLPAEVSAEVFTCLMNLIQDMEPEVRSLAILEVLPFLEVVGTAQFIGELAPAAVHLSQDPIPNVRKLLADLCVDVAAKVGPEAVAMHLSDLIMKLMEDEDAMVRLRIIKKLPIIAEEAPSLCTRLTESLKALFTNTNWRVRKQLLTAMPAIVKHMGQDYFLDHFFAPTLSLLKDQVDEVRTECCVVLPLISGLSNPTWAYEAVFPSIKVMSTGEYLVRLSMITALEGFLKLDSLSDKFYADVTALLLGSAADKVPNIRIRAAQAINVAIAVSHSAAFKDKLQTALHELVKDKDRDVRYFAQKAAHE</sequence>
<dbReference type="PANTHER" id="PTHR10648">
    <property type="entry name" value="SERINE/THREONINE-PROTEIN PHOSPHATASE PP2A 65 KDA REGULATORY SUBUNIT"/>
    <property type="match status" value="1"/>
</dbReference>